<dbReference type="GO" id="GO:0035494">
    <property type="term" value="P:SNARE complex disassembly"/>
    <property type="evidence" value="ECO:0007669"/>
    <property type="project" value="TreeGrafter"/>
</dbReference>
<evidence type="ECO:0000313" key="5">
    <source>
        <dbReference type="EMBL" id="CAJ0582129.1"/>
    </source>
</evidence>
<dbReference type="GO" id="GO:0005774">
    <property type="term" value="C:vacuolar membrane"/>
    <property type="evidence" value="ECO:0007669"/>
    <property type="project" value="TreeGrafter"/>
</dbReference>
<dbReference type="GO" id="GO:0019905">
    <property type="term" value="F:syntaxin binding"/>
    <property type="evidence" value="ECO:0007669"/>
    <property type="project" value="TreeGrafter"/>
</dbReference>
<organism evidence="5 6">
    <name type="scientific">Mesorhabditis spiculigera</name>
    <dbReference type="NCBI Taxonomy" id="96644"/>
    <lineage>
        <taxon>Eukaryota</taxon>
        <taxon>Metazoa</taxon>
        <taxon>Ecdysozoa</taxon>
        <taxon>Nematoda</taxon>
        <taxon>Chromadorea</taxon>
        <taxon>Rhabditida</taxon>
        <taxon>Rhabditina</taxon>
        <taxon>Rhabditomorpha</taxon>
        <taxon>Rhabditoidea</taxon>
        <taxon>Rhabditidae</taxon>
        <taxon>Mesorhabditinae</taxon>
        <taxon>Mesorhabditis</taxon>
    </lineage>
</organism>
<dbReference type="AlphaFoldDB" id="A0AA36D9A2"/>
<comment type="similarity">
    <text evidence="1 4">Belongs to the SNAP family.</text>
</comment>
<proteinExistence type="inferred from homology"/>
<name>A0AA36D9A2_9BILA</name>
<protein>
    <recommendedName>
        <fullName evidence="7">Alpha-soluble NSF attachment protein</fullName>
    </recommendedName>
</protein>
<evidence type="ECO:0000313" key="6">
    <source>
        <dbReference type="Proteomes" id="UP001177023"/>
    </source>
</evidence>
<feature type="non-terminal residue" evidence="5">
    <location>
        <position position="1"/>
    </location>
</feature>
<dbReference type="PANTHER" id="PTHR13768">
    <property type="entry name" value="SOLUBLE NSF ATTACHMENT PROTEIN SNAP"/>
    <property type="match status" value="1"/>
</dbReference>
<comment type="function">
    <text evidence="4">Required for vesicular transport between the endoplasmic reticulum and the Golgi apparatus.</text>
</comment>
<dbReference type="GO" id="GO:0031201">
    <property type="term" value="C:SNARE complex"/>
    <property type="evidence" value="ECO:0007669"/>
    <property type="project" value="TreeGrafter"/>
</dbReference>
<keyword evidence="6" id="KW-1185">Reference proteome</keyword>
<dbReference type="InterPro" id="IPR000744">
    <property type="entry name" value="NSF_attach"/>
</dbReference>
<dbReference type="Pfam" id="PF14938">
    <property type="entry name" value="SNAP"/>
    <property type="match status" value="1"/>
</dbReference>
<comment type="subcellular location">
    <subcellularLocation>
        <location evidence="4">Membrane</location>
        <topology evidence="4">Peripheral membrane protein</topology>
    </subcellularLocation>
</comment>
<dbReference type="Proteomes" id="UP001177023">
    <property type="component" value="Unassembled WGS sequence"/>
</dbReference>
<dbReference type="EMBL" id="CATQJA010002664">
    <property type="protein sequence ID" value="CAJ0582129.1"/>
    <property type="molecule type" value="Genomic_DNA"/>
</dbReference>
<dbReference type="PANTHER" id="PTHR13768:SF8">
    <property type="entry name" value="ALPHA-SOLUBLE NSF ATTACHMENT PROTEIN"/>
    <property type="match status" value="1"/>
</dbReference>
<dbReference type="PRINTS" id="PR00448">
    <property type="entry name" value="NSFATTACHMNT"/>
</dbReference>
<gene>
    <name evidence="5" type="ORF">MSPICULIGERA_LOCUS20271</name>
</gene>
<evidence type="ECO:0000256" key="2">
    <source>
        <dbReference type="ARBA" id="ARBA00022448"/>
    </source>
</evidence>
<dbReference type="CDD" id="cd15832">
    <property type="entry name" value="SNAP"/>
    <property type="match status" value="1"/>
</dbReference>
<evidence type="ECO:0000256" key="4">
    <source>
        <dbReference type="RuleBase" id="RU367013"/>
    </source>
</evidence>
<dbReference type="GO" id="GO:0006886">
    <property type="term" value="P:intracellular protein transport"/>
    <property type="evidence" value="ECO:0007669"/>
    <property type="project" value="UniProtKB-UniRule"/>
</dbReference>
<evidence type="ECO:0008006" key="7">
    <source>
        <dbReference type="Google" id="ProtNLM"/>
    </source>
</evidence>
<evidence type="ECO:0000256" key="1">
    <source>
        <dbReference type="ARBA" id="ARBA00010050"/>
    </source>
</evidence>
<keyword evidence="3 4" id="KW-0653">Protein transport</keyword>
<evidence type="ECO:0000256" key="3">
    <source>
        <dbReference type="ARBA" id="ARBA00022927"/>
    </source>
</evidence>
<keyword evidence="4" id="KW-0472">Membrane</keyword>
<dbReference type="Gene3D" id="1.25.40.10">
    <property type="entry name" value="Tetratricopeptide repeat domain"/>
    <property type="match status" value="1"/>
</dbReference>
<sequence>MSDNSGKIAAKRAEIEKRSKGGGGFLGKLFGGGSGGDIAQEYISLGNLCKMDKLWNEAGDAFEKAAERYRQQGDSQHDCATQLSEAANCYRKVDPNKAVNCLQQSAEIYTDMGRFTMAAKIHVSIGELYENELADPNKCITHYQRAADYYNGEESKSAANKCLEKVAQHYAEIEHWKEAVNIYEQIAFWTADHPTLKYGAKNQFFKALLCCLNKDPLDTSIALKKYEDSYPSFADTREAKLIKEVLAAIESQNEEEFTEAVARFDKISKLDSWQTGLLVKVKRRITKGDDDEDLR</sequence>
<dbReference type="InterPro" id="IPR011990">
    <property type="entry name" value="TPR-like_helical_dom_sf"/>
</dbReference>
<reference evidence="5" key="1">
    <citation type="submission" date="2023-06" db="EMBL/GenBank/DDBJ databases">
        <authorList>
            <person name="Delattre M."/>
        </authorList>
    </citation>
    <scope>NUCLEOTIDE SEQUENCE</scope>
    <source>
        <strain evidence="5">AF72</strain>
    </source>
</reference>
<comment type="caution">
    <text evidence="5">The sequence shown here is derived from an EMBL/GenBank/DDBJ whole genome shotgun (WGS) entry which is preliminary data.</text>
</comment>
<keyword evidence="4" id="KW-0931">ER-Golgi transport</keyword>
<dbReference type="SUPFAM" id="SSF48452">
    <property type="entry name" value="TPR-like"/>
    <property type="match status" value="1"/>
</dbReference>
<dbReference type="GO" id="GO:0005483">
    <property type="term" value="F:soluble NSF attachment protein activity"/>
    <property type="evidence" value="ECO:0007669"/>
    <property type="project" value="TreeGrafter"/>
</dbReference>
<accession>A0AA36D9A2</accession>
<keyword evidence="2 4" id="KW-0813">Transport</keyword>